<protein>
    <submittedName>
        <fullName evidence="1">Uncharacterized protein</fullName>
    </submittedName>
</protein>
<evidence type="ECO:0000313" key="2">
    <source>
        <dbReference type="Proteomes" id="UP000216035"/>
    </source>
</evidence>
<gene>
    <name evidence="1" type="ORF">CHX27_03185</name>
</gene>
<reference evidence="1 2" key="1">
    <citation type="submission" date="2017-07" db="EMBL/GenBank/DDBJ databases">
        <title>Flavobacterium cyanobacteriorum sp. nov., isolated from cyanobacterial aggregates in a eutrophic lake.</title>
        <authorList>
            <person name="Cai H."/>
        </authorList>
    </citation>
    <scope>NUCLEOTIDE SEQUENCE [LARGE SCALE GENOMIC DNA]</scope>
    <source>
        <strain evidence="1 2">TH167</strain>
    </source>
</reference>
<evidence type="ECO:0000313" key="1">
    <source>
        <dbReference type="EMBL" id="OYQ47390.1"/>
    </source>
</evidence>
<organism evidence="1 2">
    <name type="scientific">Flavobacterium aurantiibacter</name>
    <dbReference type="NCBI Taxonomy" id="2023067"/>
    <lineage>
        <taxon>Bacteria</taxon>
        <taxon>Pseudomonadati</taxon>
        <taxon>Bacteroidota</taxon>
        <taxon>Flavobacteriia</taxon>
        <taxon>Flavobacteriales</taxon>
        <taxon>Flavobacteriaceae</taxon>
        <taxon>Flavobacterium</taxon>
    </lineage>
</organism>
<sequence length="94" mass="10869">MLLASVVKMVLLFEINIYHLLKRIKNIFNIFLVTIFQPRWQWKARKCENVAGVARQRRPAGSRCRAYGSRFCIEDLQRTAGIAGQKNKSMVNVS</sequence>
<dbReference type="EMBL" id="NOXX01000146">
    <property type="protein sequence ID" value="OYQ47390.1"/>
    <property type="molecule type" value="Genomic_DNA"/>
</dbReference>
<dbReference type="AlphaFoldDB" id="A0A256A2X7"/>
<accession>A0A256A2X7</accession>
<comment type="caution">
    <text evidence="1">The sequence shown here is derived from an EMBL/GenBank/DDBJ whole genome shotgun (WGS) entry which is preliminary data.</text>
</comment>
<dbReference type="Proteomes" id="UP000216035">
    <property type="component" value="Unassembled WGS sequence"/>
</dbReference>
<keyword evidence="2" id="KW-1185">Reference proteome</keyword>
<proteinExistence type="predicted"/>
<name>A0A256A2X7_9FLAO</name>